<keyword evidence="4" id="KW-1185">Reference proteome</keyword>
<dbReference type="InterPro" id="IPR014567">
    <property type="entry name" value="UCP031900"/>
</dbReference>
<accession>A0ABX1TNZ7</accession>
<evidence type="ECO:0000313" key="3">
    <source>
        <dbReference type="EMBL" id="NMQ19635.1"/>
    </source>
</evidence>
<organism evidence="3 4">
    <name type="scientific">Candidatus Competibacter phosphatis</name>
    <dbReference type="NCBI Taxonomy" id="221280"/>
    <lineage>
        <taxon>Bacteria</taxon>
        <taxon>Pseudomonadati</taxon>
        <taxon>Pseudomonadota</taxon>
        <taxon>Gammaproteobacteria</taxon>
        <taxon>Candidatus Competibacteraceae</taxon>
        <taxon>Candidatus Competibacter</taxon>
    </lineage>
</organism>
<keyword evidence="1" id="KW-0732">Signal</keyword>
<dbReference type="Pfam" id="PF13449">
    <property type="entry name" value="Phytase-like"/>
    <property type="match status" value="1"/>
</dbReference>
<dbReference type="SUPFAM" id="SSF50956">
    <property type="entry name" value="Thermostable phytase (3-phytase)"/>
    <property type="match status" value="1"/>
</dbReference>
<protein>
    <submittedName>
        <fullName evidence="3">Esterase-like activity of phytase family protein</fullName>
    </submittedName>
</protein>
<dbReference type="Proteomes" id="UP000760480">
    <property type="component" value="Unassembled WGS sequence"/>
</dbReference>
<sequence>MFRSFPILVLMFILQSACAREFQATPITLADRSGPGDTHAGIRWLGALRLPNAEFNSLKLCGLSGLAWDEDEELLYAISDIGGLFHLRPEFDSRGILTGVRVVTAYPLLDASGQPIRPPFDDAEGLAIRNGDNRTPGDTELLVSFEIRPRVVRYSPTGQWRGEEPLPALLSDLRNYRDTNQALEAVTIDPRWGVLTGTEAPLRDDPVGRIRLFASDGRFWSYPLGSAPGSALVAMEALPDGGLLTLERAFVAPLRPLIISLRRTELPPMGGETPLPVADVAVLDSSQGWLLDNFEGLTRYRDRRFFIISDDNCSAWQATLLVHFELPPTTPRSSSP</sequence>
<evidence type="ECO:0000256" key="1">
    <source>
        <dbReference type="SAM" id="SignalP"/>
    </source>
</evidence>
<evidence type="ECO:0000259" key="2">
    <source>
        <dbReference type="Pfam" id="PF13449"/>
    </source>
</evidence>
<dbReference type="PIRSF" id="PIRSF031900">
    <property type="entry name" value="UCP031900"/>
    <property type="match status" value="1"/>
</dbReference>
<feature type="signal peptide" evidence="1">
    <location>
        <begin position="1"/>
        <end position="19"/>
    </location>
</feature>
<name>A0ABX1TNZ7_9GAMM</name>
<dbReference type="EMBL" id="SPMZ01000029">
    <property type="protein sequence ID" value="NMQ19635.1"/>
    <property type="molecule type" value="Genomic_DNA"/>
</dbReference>
<evidence type="ECO:0000313" key="4">
    <source>
        <dbReference type="Proteomes" id="UP000760480"/>
    </source>
</evidence>
<comment type="caution">
    <text evidence="3">The sequence shown here is derived from an EMBL/GenBank/DDBJ whole genome shotgun (WGS) entry which is preliminary data.</text>
</comment>
<dbReference type="InterPro" id="IPR027372">
    <property type="entry name" value="Phytase-like_dom"/>
</dbReference>
<feature type="chain" id="PRO_5046718212" evidence="1">
    <location>
        <begin position="20"/>
        <end position="336"/>
    </location>
</feature>
<feature type="domain" description="Phytase-like" evidence="2">
    <location>
        <begin position="62"/>
        <end position="312"/>
    </location>
</feature>
<gene>
    <name evidence="3" type="ORF">E4P82_10760</name>
</gene>
<reference evidence="3 4" key="1">
    <citation type="submission" date="2019-03" db="EMBL/GenBank/DDBJ databases">
        <title>Metabolic reconstructions from genomes of highly enriched 'Candidatus Accumulibacter' and 'Candidatus Competibacter' bioreactor populations.</title>
        <authorList>
            <person name="Annavajhala M.K."/>
            <person name="Welles L."/>
            <person name="Abbas B."/>
            <person name="Sorokin D."/>
            <person name="Park H."/>
            <person name="Van Loosdrecht M."/>
            <person name="Chandran K."/>
        </authorList>
    </citation>
    <scope>NUCLEOTIDE SEQUENCE [LARGE SCALE GENOMIC DNA]</scope>
    <source>
        <strain evidence="3 4">SBR_G</strain>
    </source>
</reference>
<proteinExistence type="predicted"/>
<dbReference type="RefSeq" id="WP_169248890.1">
    <property type="nucleotide sequence ID" value="NZ_SPMZ01000029.1"/>
</dbReference>